<evidence type="ECO:0000259" key="5">
    <source>
        <dbReference type="Pfam" id="PF07638"/>
    </source>
</evidence>
<dbReference type="Gene3D" id="1.10.1740.10">
    <property type="match status" value="1"/>
</dbReference>
<dbReference type="SUPFAM" id="SSF88659">
    <property type="entry name" value="Sigma3 and sigma4 domains of RNA polymerase sigma factors"/>
    <property type="match status" value="1"/>
</dbReference>
<keyword evidence="7" id="KW-1185">Reference proteome</keyword>
<reference evidence="6 7" key="1">
    <citation type="submission" date="2019-02" db="EMBL/GenBank/DDBJ databases">
        <title>Deep-cultivation of Planctomycetes and their phenomic and genomic characterization uncovers novel biology.</title>
        <authorList>
            <person name="Wiegand S."/>
            <person name="Jogler M."/>
            <person name="Boedeker C."/>
            <person name="Pinto D."/>
            <person name="Vollmers J."/>
            <person name="Rivas-Marin E."/>
            <person name="Kohn T."/>
            <person name="Peeters S.H."/>
            <person name="Heuer A."/>
            <person name="Rast P."/>
            <person name="Oberbeckmann S."/>
            <person name="Bunk B."/>
            <person name="Jeske O."/>
            <person name="Meyerdierks A."/>
            <person name="Storesund J.E."/>
            <person name="Kallscheuer N."/>
            <person name="Luecker S."/>
            <person name="Lage O.M."/>
            <person name="Pohl T."/>
            <person name="Merkel B.J."/>
            <person name="Hornburger P."/>
            <person name="Mueller R.-W."/>
            <person name="Bruemmer F."/>
            <person name="Labrenz M."/>
            <person name="Spormann A.M."/>
            <person name="Op den Camp H."/>
            <person name="Overmann J."/>
            <person name="Amann R."/>
            <person name="Jetten M.S.M."/>
            <person name="Mascher T."/>
            <person name="Medema M.H."/>
            <person name="Devos D.P."/>
            <person name="Kaster A.-K."/>
            <person name="Ovreas L."/>
            <person name="Rohde M."/>
            <person name="Galperin M.Y."/>
            <person name="Jogler C."/>
        </authorList>
    </citation>
    <scope>NUCLEOTIDE SEQUENCE [LARGE SCALE GENOMIC DNA]</scope>
    <source>
        <strain evidence="6 7">ElP</strain>
    </source>
</reference>
<dbReference type="InterPro" id="IPR014284">
    <property type="entry name" value="RNA_pol_sigma-70_dom"/>
</dbReference>
<organism evidence="6 7">
    <name type="scientific">Tautonia plasticadhaerens</name>
    <dbReference type="NCBI Taxonomy" id="2527974"/>
    <lineage>
        <taxon>Bacteria</taxon>
        <taxon>Pseudomonadati</taxon>
        <taxon>Planctomycetota</taxon>
        <taxon>Planctomycetia</taxon>
        <taxon>Isosphaerales</taxon>
        <taxon>Isosphaeraceae</taxon>
        <taxon>Tautonia</taxon>
    </lineage>
</organism>
<keyword evidence="3" id="KW-0731">Sigma factor</keyword>
<proteinExistence type="inferred from homology"/>
<dbReference type="OrthoDB" id="283468at2"/>
<evidence type="ECO:0000256" key="4">
    <source>
        <dbReference type="ARBA" id="ARBA00023163"/>
    </source>
</evidence>
<comment type="similarity">
    <text evidence="1">Belongs to the sigma-70 factor family. ECF subfamily.</text>
</comment>
<dbReference type="EMBL" id="CP036426">
    <property type="protein sequence ID" value="QDV37539.1"/>
    <property type="molecule type" value="Genomic_DNA"/>
</dbReference>
<name>A0A518H9L6_9BACT</name>
<dbReference type="RefSeq" id="WP_145275464.1">
    <property type="nucleotide sequence ID" value="NZ_CP036426.1"/>
</dbReference>
<dbReference type="SUPFAM" id="SSF88946">
    <property type="entry name" value="Sigma2 domain of RNA polymerase sigma factors"/>
    <property type="match status" value="1"/>
</dbReference>
<dbReference type="KEGG" id="tpla:ElP_54790"/>
<protein>
    <submittedName>
        <fullName evidence="6">RNA polymerase sigma factor SigM</fullName>
    </submittedName>
</protein>
<dbReference type="InterPro" id="IPR039425">
    <property type="entry name" value="RNA_pol_sigma-70-like"/>
</dbReference>
<dbReference type="InterPro" id="IPR053812">
    <property type="entry name" value="HTH_Sigma70_ECF-like"/>
</dbReference>
<keyword evidence="4" id="KW-0804">Transcription</keyword>
<dbReference type="GO" id="GO:0016987">
    <property type="term" value="F:sigma factor activity"/>
    <property type="evidence" value="ECO:0007669"/>
    <property type="project" value="UniProtKB-KW"/>
</dbReference>
<dbReference type="Gene3D" id="1.10.10.10">
    <property type="entry name" value="Winged helix-like DNA-binding domain superfamily/Winged helix DNA-binding domain"/>
    <property type="match status" value="1"/>
</dbReference>
<feature type="domain" description="RNA polymerase sigma-70 ECF-like HTH" evidence="5">
    <location>
        <begin position="6"/>
        <end position="192"/>
    </location>
</feature>
<evidence type="ECO:0000256" key="3">
    <source>
        <dbReference type="ARBA" id="ARBA00023082"/>
    </source>
</evidence>
<gene>
    <name evidence="6" type="ORF">ElP_54790</name>
</gene>
<dbReference type="PANTHER" id="PTHR43133:SF39">
    <property type="entry name" value="SIMILAR TO RNA POLYMERASE SIGMA-E FACTOR"/>
    <property type="match status" value="1"/>
</dbReference>
<dbReference type="InterPro" id="IPR036388">
    <property type="entry name" value="WH-like_DNA-bd_sf"/>
</dbReference>
<dbReference type="Pfam" id="PF07638">
    <property type="entry name" value="Sigma70_ECF"/>
    <property type="match status" value="1"/>
</dbReference>
<keyword evidence="2" id="KW-0805">Transcription regulation</keyword>
<dbReference type="CDD" id="cd06171">
    <property type="entry name" value="Sigma70_r4"/>
    <property type="match status" value="1"/>
</dbReference>
<dbReference type="Proteomes" id="UP000317835">
    <property type="component" value="Chromosome"/>
</dbReference>
<dbReference type="InterPro" id="IPR013325">
    <property type="entry name" value="RNA_pol_sigma_r2"/>
</dbReference>
<dbReference type="GO" id="GO:0006352">
    <property type="term" value="P:DNA-templated transcription initiation"/>
    <property type="evidence" value="ECO:0007669"/>
    <property type="project" value="InterPro"/>
</dbReference>
<evidence type="ECO:0000256" key="2">
    <source>
        <dbReference type="ARBA" id="ARBA00023015"/>
    </source>
</evidence>
<evidence type="ECO:0000313" key="7">
    <source>
        <dbReference type="Proteomes" id="UP000317835"/>
    </source>
</evidence>
<evidence type="ECO:0000313" key="6">
    <source>
        <dbReference type="EMBL" id="QDV37539.1"/>
    </source>
</evidence>
<dbReference type="PANTHER" id="PTHR43133">
    <property type="entry name" value="RNA POLYMERASE ECF-TYPE SIGMA FACTO"/>
    <property type="match status" value="1"/>
</dbReference>
<dbReference type="NCBIfam" id="TIGR02937">
    <property type="entry name" value="sigma70-ECF"/>
    <property type="match status" value="1"/>
</dbReference>
<sequence length="200" mass="22328">MGETTEANDLLGRLRAGDCEARAGLIRLAQRRFLALARLMLRRYPHVHRWEQTDDLLQAALVRLHRSLAEVRPESVPHFDHLSAAQLRRELIDLARRYHGPEGLGANHHTDGAGPDGRLAGVADGTGRPESLEGWAAFHEAVVRLPEEERRVVDLLWYQGKTHAQAAEALGVATKTVQRRWASARLLIRDALDGELPVSE</sequence>
<dbReference type="InterPro" id="IPR013324">
    <property type="entry name" value="RNA_pol_sigma_r3/r4-like"/>
</dbReference>
<dbReference type="AlphaFoldDB" id="A0A518H9L6"/>
<accession>A0A518H9L6</accession>
<evidence type="ECO:0000256" key="1">
    <source>
        <dbReference type="ARBA" id="ARBA00010641"/>
    </source>
</evidence>